<dbReference type="STRING" id="272942.RCAP_rcc01809"/>
<keyword evidence="1" id="KW-0812">Transmembrane</keyword>
<organism evidence="2 3">
    <name type="scientific">Rhodobacter capsulatus (strain ATCC BAA-309 / NBRC 16581 / SB1003)</name>
    <dbReference type="NCBI Taxonomy" id="272942"/>
    <lineage>
        <taxon>Bacteria</taxon>
        <taxon>Pseudomonadati</taxon>
        <taxon>Pseudomonadota</taxon>
        <taxon>Alphaproteobacteria</taxon>
        <taxon>Rhodobacterales</taxon>
        <taxon>Rhodobacter group</taxon>
        <taxon>Rhodobacter</taxon>
    </lineage>
</organism>
<reference key="1">
    <citation type="submission" date="2008-12" db="EMBL/GenBank/DDBJ databases">
        <title>Complete genome sequence of Rhodobacter capsulatus SB1003.</title>
        <authorList>
            <person name="Strnad H."/>
            <person name="Lapidus A."/>
            <person name="Vlcek C."/>
            <person name="Ulbrich P."/>
            <person name="Paces J."/>
            <person name="Maltsev N."/>
            <person name="Kumar V."/>
            <person name="Kogan Y."/>
            <person name="Milgram A."/>
            <person name="Rebrekov D."/>
            <person name="Mazur M."/>
            <person name="Cox R."/>
            <person name="Kyrpides N."/>
            <person name="Kolar M."/>
            <person name="Sachova J."/>
            <person name="Ridl J."/>
            <person name="Ivanova N."/>
            <person name="Kapatral V."/>
            <person name="Los T."/>
            <person name="Lykidis A."/>
            <person name="Mikhailova N."/>
            <person name="Reznik G."/>
            <person name="Vasieva O."/>
            <person name="Fonstein M."/>
            <person name="Paces V."/>
            <person name="Haselkorn R."/>
        </authorList>
    </citation>
    <scope>NUCLEOTIDE SEQUENCE</scope>
    <source>
        <strain>SB1003</strain>
    </source>
</reference>
<dbReference type="HOGENOM" id="CLU_109807_0_0_5"/>
<dbReference type="KEGG" id="rcp:RCAP_rcc01809"/>
<feature type="transmembrane region" description="Helical" evidence="1">
    <location>
        <begin position="169"/>
        <end position="188"/>
    </location>
</feature>
<dbReference type="Proteomes" id="UP000002361">
    <property type="component" value="Chromosome"/>
</dbReference>
<feature type="transmembrane region" description="Helical" evidence="1">
    <location>
        <begin position="96"/>
        <end position="116"/>
    </location>
</feature>
<accession>D5AUB5</accession>
<keyword evidence="1" id="KW-1133">Transmembrane helix</keyword>
<gene>
    <name evidence="2" type="ordered locus">RCAP_rcc01809</name>
</gene>
<dbReference type="EMBL" id="CP001312">
    <property type="protein sequence ID" value="ADE85554.1"/>
    <property type="molecule type" value="Genomic_DNA"/>
</dbReference>
<reference evidence="2 3" key="2">
    <citation type="journal article" date="2010" name="J. Bacteriol.">
        <title>Complete genome sequence of the photosynthetic purple nonsulfur bacterium Rhodobacter capsulatus SB 1003.</title>
        <authorList>
            <person name="Strnad H."/>
            <person name="Lapidus A."/>
            <person name="Paces J."/>
            <person name="Ulbrich P."/>
            <person name="Vlcek C."/>
            <person name="Paces V."/>
            <person name="Haselkorn R."/>
        </authorList>
    </citation>
    <scope>NUCLEOTIDE SEQUENCE [LARGE SCALE GENOMIC DNA]</scope>
    <source>
        <strain evidence="3">ATCC BAA-309 / NBRC 16581 / SB1003</strain>
    </source>
</reference>
<proteinExistence type="predicted"/>
<evidence type="ECO:0000313" key="2">
    <source>
        <dbReference type="EMBL" id="ADE85554.1"/>
    </source>
</evidence>
<dbReference type="eggNOG" id="ENOG502ZVNE">
    <property type="taxonomic scope" value="Bacteria"/>
</dbReference>
<evidence type="ECO:0000256" key="1">
    <source>
        <dbReference type="SAM" id="Phobius"/>
    </source>
</evidence>
<feature type="transmembrane region" description="Helical" evidence="1">
    <location>
        <begin position="39"/>
        <end position="61"/>
    </location>
</feature>
<name>D5AUB5_RHOCB</name>
<keyword evidence="1" id="KW-0472">Membrane</keyword>
<dbReference type="AlphaFoldDB" id="D5AUB5"/>
<protein>
    <submittedName>
        <fullName evidence="2">Membrane protein, putative</fullName>
    </submittedName>
</protein>
<keyword evidence="3" id="KW-1185">Reference proteome</keyword>
<feature type="transmembrane region" description="Helical" evidence="1">
    <location>
        <begin position="122"/>
        <end position="141"/>
    </location>
</feature>
<sequence length="197" mass="21759">MLATGRPMRETKGRQRAGKTLDILQTIFELIDMRSFSNLWYWIALAVTWSTASHYVLGVPFDMIVRARRRGGPVAEDMLMLTAVNVRRLLSISREAGVMLTLVASFLISLIVVLGFVFRIEFAQAVALILVPLSGVGLLSLRTAARLEPVLADAPEVERVARILLRHRVSVQAIGMGSICVTALWGMFQNLQLSPLG</sequence>
<evidence type="ECO:0000313" key="3">
    <source>
        <dbReference type="Proteomes" id="UP000002361"/>
    </source>
</evidence>